<dbReference type="eggNOG" id="COG3832">
    <property type="taxonomic scope" value="Bacteria"/>
</dbReference>
<dbReference type="AlphaFoldDB" id="A0A095VS37"/>
<dbReference type="Pfam" id="PF10604">
    <property type="entry name" value="Polyketide_cyc2"/>
    <property type="match status" value="1"/>
</dbReference>
<name>A0A095VS37_9GAMM</name>
<dbReference type="OrthoDB" id="5786478at2"/>
<accession>A0A095VS37</accession>
<dbReference type="SUPFAM" id="SSF51735">
    <property type="entry name" value="NAD(P)-binding Rossmann-fold domains"/>
    <property type="match status" value="1"/>
</dbReference>
<proteinExistence type="predicted"/>
<evidence type="ECO:0000313" key="1">
    <source>
        <dbReference type="EMBL" id="KGE04272.1"/>
    </source>
</evidence>
<dbReference type="InterPro" id="IPR023393">
    <property type="entry name" value="START-like_dom_sf"/>
</dbReference>
<dbReference type="InterPro" id="IPR002347">
    <property type="entry name" value="SDR_fam"/>
</dbReference>
<keyword evidence="2" id="KW-1185">Reference proteome</keyword>
<dbReference type="Pfam" id="PF00106">
    <property type="entry name" value="adh_short"/>
    <property type="match status" value="1"/>
</dbReference>
<comment type="caution">
    <text evidence="1">The sequence shown here is derived from an EMBL/GenBank/DDBJ whole genome shotgun (WGS) entry which is preliminary data.</text>
</comment>
<dbReference type="Gene3D" id="3.40.50.720">
    <property type="entry name" value="NAD(P)-binding Rossmann-like Domain"/>
    <property type="match status" value="1"/>
</dbReference>
<dbReference type="eggNOG" id="COG1028">
    <property type="taxonomic scope" value="Bacteria"/>
</dbReference>
<dbReference type="Proteomes" id="UP000029640">
    <property type="component" value="Unassembled WGS sequence"/>
</dbReference>
<dbReference type="RefSeq" id="WP_052094430.1">
    <property type="nucleotide sequence ID" value="NZ_KN234754.1"/>
</dbReference>
<organism evidence="1 2">
    <name type="scientific">Pseudohaliea rubra DSM 19751</name>
    <dbReference type="NCBI Taxonomy" id="1265313"/>
    <lineage>
        <taxon>Bacteria</taxon>
        <taxon>Pseudomonadati</taxon>
        <taxon>Pseudomonadota</taxon>
        <taxon>Gammaproteobacteria</taxon>
        <taxon>Cellvibrionales</taxon>
        <taxon>Halieaceae</taxon>
        <taxon>Pseudohaliea</taxon>
    </lineage>
</organism>
<gene>
    <name evidence="1" type="ORF">HRUBRA_01136</name>
</gene>
<evidence type="ECO:0000313" key="2">
    <source>
        <dbReference type="Proteomes" id="UP000029640"/>
    </source>
</evidence>
<dbReference type="PANTHER" id="PTHR44656:SF7">
    <property type="entry name" value="DEHYDROGENASE_REDUCTASE SDR FAMILY MEMBER 12"/>
    <property type="match status" value="1"/>
</dbReference>
<dbReference type="HOGENOM" id="CLU_557545_0_0_6"/>
<reference evidence="1 2" key="1">
    <citation type="journal article" date="2014" name="Genome Announc.">
        <title>Genome Sequence of Gammaproteobacterial Pseudohaliea rubra Type Strain DSM 19751, Isolated from Coastal Seawater of the Mediterranean Sea.</title>
        <authorList>
            <person name="Spring S."/>
            <person name="Fiebig A."/>
            <person name="Riedel T."/>
            <person name="Goker M."/>
            <person name="Klenk H.P."/>
        </authorList>
    </citation>
    <scope>NUCLEOTIDE SEQUENCE [LARGE SCALE GENOMIC DNA]</scope>
    <source>
        <strain evidence="1 2">DSM 19751</strain>
    </source>
</reference>
<dbReference type="SUPFAM" id="SSF55961">
    <property type="entry name" value="Bet v1-like"/>
    <property type="match status" value="1"/>
</dbReference>
<dbReference type="InterPro" id="IPR052992">
    <property type="entry name" value="SDR_member_12"/>
</dbReference>
<dbReference type="PANTHER" id="PTHR44656">
    <property type="entry name" value="DEHYDROGENASE/REDUCTASE SDR FAMILY MEMBER 12"/>
    <property type="match status" value="1"/>
</dbReference>
<protein>
    <submittedName>
        <fullName evidence="1">Retinol dehydrogenase 13</fullName>
    </submittedName>
</protein>
<dbReference type="InterPro" id="IPR036291">
    <property type="entry name" value="NAD(P)-bd_dom_sf"/>
</dbReference>
<dbReference type="EMBL" id="AUVB01000031">
    <property type="protein sequence ID" value="KGE04272.1"/>
    <property type="molecule type" value="Genomic_DNA"/>
</dbReference>
<dbReference type="InterPro" id="IPR019587">
    <property type="entry name" value="Polyketide_cyclase/dehydratase"/>
</dbReference>
<sequence length="480" mass="52203">MITLEESIDVTRPPAETFRYVSDFRTTAEWDATAFRARKDTPGPIREGTEYLVDCSLPVGSVRIRYRVTALRPGEFIELVGNSRLFTVTDRITFTPRDDGGTHIDYVADFAYKGPLASLEGALREGMERMGRKALEGMRHALEDRPPPPVISSCNERADRMVLPGLALFSRLGYRRGRKRWEPLSADLSGRHAVITGASSGIGRAAALRLAELGASLTLVMRDAGKAEATVAALRAESGNEAIRAELADLALMADVDALVTRLKTSGEPIDILVNNAGALFNPRQETAEGLEASFALLLLSPYRLTRALLPLLEAGGGARVINVVSGGMYSRPLEVRKLVAREENYSGSVAYARCKRALMVTTEQWADAWAERGIVVNAMHPGWADTPGVESSLPGFHRLTRRILRSPEEGADTVVWLAAAPEAGEVSGLLFLDREPRTTHLLARTAAQETAEEREALREFLAAQEAAFPADVAKSAAAR</sequence>
<dbReference type="PRINTS" id="PR00081">
    <property type="entry name" value="GDHRDH"/>
</dbReference>
<dbReference type="Gene3D" id="3.30.530.20">
    <property type="match status" value="1"/>
</dbReference>
<dbReference type="STRING" id="1265313.HRUBRA_01136"/>